<protein>
    <submittedName>
        <fullName evidence="1">Uncharacterized protein</fullName>
    </submittedName>
</protein>
<accession>A0A1Y5PAZ0</accession>
<reference evidence="1" key="1">
    <citation type="submission" date="2016-03" db="EMBL/GenBank/DDBJ databases">
        <authorList>
            <person name="Ploux O."/>
        </authorList>
    </citation>
    <scope>NUCLEOTIDE SEQUENCE</scope>
    <source>
        <strain evidence="1">UC10</strain>
    </source>
</reference>
<evidence type="ECO:0000313" key="1">
    <source>
        <dbReference type="EMBL" id="SBS75862.1"/>
    </source>
</evidence>
<dbReference type="AlphaFoldDB" id="A0A1Y5PAZ0"/>
<gene>
    <name evidence="1" type="ORF">MHPYR_280030</name>
</gene>
<proteinExistence type="predicted"/>
<sequence length="55" mass="5943">MALRVLRGTAGKSSDGGLLNVAHVLLPGILRRKRRVGWRGLFVACIIVCTRSANL</sequence>
<name>A0A1Y5PAZ0_9MYCO</name>
<organism evidence="1">
    <name type="scientific">uncultured Mycobacterium sp</name>
    <dbReference type="NCBI Taxonomy" id="171292"/>
    <lineage>
        <taxon>Bacteria</taxon>
        <taxon>Bacillati</taxon>
        <taxon>Actinomycetota</taxon>
        <taxon>Actinomycetes</taxon>
        <taxon>Mycobacteriales</taxon>
        <taxon>Mycobacteriaceae</taxon>
        <taxon>Mycobacterium</taxon>
        <taxon>environmental samples</taxon>
    </lineage>
</organism>
<dbReference type="EMBL" id="FLQS01000021">
    <property type="protein sequence ID" value="SBS75862.1"/>
    <property type="molecule type" value="Genomic_DNA"/>
</dbReference>